<proteinExistence type="predicted"/>
<name>C7Q2V5_CATAD</name>
<dbReference type="Proteomes" id="UP000000851">
    <property type="component" value="Chromosome"/>
</dbReference>
<evidence type="ECO:0000313" key="2">
    <source>
        <dbReference type="Proteomes" id="UP000000851"/>
    </source>
</evidence>
<protein>
    <submittedName>
        <fullName evidence="1">Uncharacterized protein</fullName>
    </submittedName>
</protein>
<reference evidence="1 2" key="1">
    <citation type="journal article" date="2009" name="Stand. Genomic Sci.">
        <title>Complete genome sequence of Catenulispora acidiphila type strain (ID 139908).</title>
        <authorList>
            <person name="Copeland A."/>
            <person name="Lapidus A."/>
            <person name="Glavina Del Rio T."/>
            <person name="Nolan M."/>
            <person name="Lucas S."/>
            <person name="Chen F."/>
            <person name="Tice H."/>
            <person name="Cheng J.F."/>
            <person name="Bruce D."/>
            <person name="Goodwin L."/>
            <person name="Pitluck S."/>
            <person name="Mikhailova N."/>
            <person name="Pati A."/>
            <person name="Ivanova N."/>
            <person name="Mavromatis K."/>
            <person name="Chen A."/>
            <person name="Palaniappan K."/>
            <person name="Chain P."/>
            <person name="Land M."/>
            <person name="Hauser L."/>
            <person name="Chang Y.J."/>
            <person name="Jeffries C.D."/>
            <person name="Chertkov O."/>
            <person name="Brettin T."/>
            <person name="Detter J.C."/>
            <person name="Han C."/>
            <person name="Ali Z."/>
            <person name="Tindall B.J."/>
            <person name="Goker M."/>
            <person name="Bristow J."/>
            <person name="Eisen J.A."/>
            <person name="Markowitz V."/>
            <person name="Hugenholtz P."/>
            <person name="Kyrpides N.C."/>
            <person name="Klenk H.P."/>
        </authorList>
    </citation>
    <scope>NUCLEOTIDE SEQUENCE [LARGE SCALE GENOMIC DNA]</scope>
    <source>
        <strain evidence="2">DSM 44928 / JCM 14897 / NBRC 102108 / NRRL B-24433 / ID139908</strain>
    </source>
</reference>
<dbReference type="AlphaFoldDB" id="C7Q2V5"/>
<keyword evidence="2" id="KW-1185">Reference proteome</keyword>
<evidence type="ECO:0000313" key="1">
    <source>
        <dbReference type="EMBL" id="ACU71847.1"/>
    </source>
</evidence>
<dbReference type="InParanoid" id="C7Q2V5"/>
<dbReference type="EMBL" id="CP001700">
    <property type="protein sequence ID" value="ACU71847.1"/>
    <property type="molecule type" value="Genomic_DNA"/>
</dbReference>
<dbReference type="HOGENOM" id="CLU_2732612_0_0_11"/>
<dbReference type="STRING" id="479433.Caci_2938"/>
<dbReference type="RefSeq" id="WP_012787140.1">
    <property type="nucleotide sequence ID" value="NC_013131.1"/>
</dbReference>
<sequence length="71" mass="7841">MGTVALCCWRCCSMNSGPDAVVIWQLTPDDYALGYCGGCLDLMLDEVDRRELLEPSRLDFLIEPGKLMAVA</sequence>
<accession>C7Q2V5</accession>
<organism evidence="1 2">
    <name type="scientific">Catenulispora acidiphila (strain DSM 44928 / JCM 14897 / NBRC 102108 / NRRL B-24433 / ID139908)</name>
    <dbReference type="NCBI Taxonomy" id="479433"/>
    <lineage>
        <taxon>Bacteria</taxon>
        <taxon>Bacillati</taxon>
        <taxon>Actinomycetota</taxon>
        <taxon>Actinomycetes</taxon>
        <taxon>Catenulisporales</taxon>
        <taxon>Catenulisporaceae</taxon>
        <taxon>Catenulispora</taxon>
    </lineage>
</organism>
<gene>
    <name evidence="1" type="ordered locus">Caci_2938</name>
</gene>
<dbReference type="KEGG" id="cai:Caci_2938"/>